<gene>
    <name evidence="1" type="ORF">MSEO_09880</name>
</gene>
<dbReference type="InterPro" id="IPR029063">
    <property type="entry name" value="SAM-dependent_MTases_sf"/>
</dbReference>
<dbReference type="RefSeq" id="WP_163676702.1">
    <property type="nucleotide sequence ID" value="NZ_AP022582.1"/>
</dbReference>
<dbReference type="PANTHER" id="PTHR43861">
    <property type="entry name" value="TRANS-ACONITATE 2-METHYLTRANSFERASE-RELATED"/>
    <property type="match status" value="1"/>
</dbReference>
<sequence>MGEITEECRLCGSSGPHQTIAVREMMFGTGELFYYYGCAACDTLQIVNMPEGEELARHYPPDYYSYTISAQPRVLQWLNSQRDRFELHTGGWVVGALLVALSSGARAALGGVVRMLGQLGVDRDARILDVGCGSGALLDRLSKAGFNNLCGADPFLAADGQTPRGVPLMKRNLGDVPGEFDLIMFNHSLEHVPDLVATLGAAYEKLASGGICLVRVPTTSSEAWTIYRQNWVQIDAPRHIAIPSRQGMALAADRVGLRVDRTFDDSNELQFFGSEAYRRDVALTDPKIREIFRHKQIKHWRKQAERLNLQGRGDQTGFVLRAKSAGDERKQHAK</sequence>
<proteinExistence type="predicted"/>
<organism evidence="1 2">
    <name type="scientific">Mycobacterium seoulense</name>
    <dbReference type="NCBI Taxonomy" id="386911"/>
    <lineage>
        <taxon>Bacteria</taxon>
        <taxon>Bacillati</taxon>
        <taxon>Actinomycetota</taxon>
        <taxon>Actinomycetes</taxon>
        <taxon>Mycobacteriales</taxon>
        <taxon>Mycobacteriaceae</taxon>
        <taxon>Mycobacterium</taxon>
    </lineage>
</organism>
<protein>
    <submittedName>
        <fullName evidence="1">Putative methyltransferase</fullName>
    </submittedName>
</protein>
<dbReference type="Proteomes" id="UP000466632">
    <property type="component" value="Chromosome"/>
</dbReference>
<evidence type="ECO:0000313" key="2">
    <source>
        <dbReference type="Proteomes" id="UP000466632"/>
    </source>
</evidence>
<keyword evidence="1" id="KW-0808">Transferase</keyword>
<dbReference type="EMBL" id="AP022582">
    <property type="protein sequence ID" value="BBY00489.1"/>
    <property type="molecule type" value="Genomic_DNA"/>
</dbReference>
<dbReference type="KEGG" id="mseo:MSEO_09880"/>
<dbReference type="Gene3D" id="3.40.50.150">
    <property type="entry name" value="Vaccinia Virus protein VP39"/>
    <property type="match status" value="1"/>
</dbReference>
<reference evidence="1 2" key="1">
    <citation type="journal article" date="2019" name="Emerg. Microbes Infect.">
        <title>Comprehensive subspecies identification of 175 nontuberculous mycobacteria species based on 7547 genomic profiles.</title>
        <authorList>
            <person name="Matsumoto Y."/>
            <person name="Kinjo T."/>
            <person name="Motooka D."/>
            <person name="Nabeya D."/>
            <person name="Jung N."/>
            <person name="Uechi K."/>
            <person name="Horii T."/>
            <person name="Iida T."/>
            <person name="Fujita J."/>
            <person name="Nakamura S."/>
        </authorList>
    </citation>
    <scope>NUCLEOTIDE SEQUENCE [LARGE SCALE GENOMIC DNA]</scope>
    <source>
        <strain evidence="1 2">JCM 16018</strain>
    </source>
</reference>
<dbReference type="GO" id="GO:0032259">
    <property type="term" value="P:methylation"/>
    <property type="evidence" value="ECO:0007669"/>
    <property type="project" value="UniProtKB-KW"/>
</dbReference>
<evidence type="ECO:0000313" key="1">
    <source>
        <dbReference type="EMBL" id="BBY00489.1"/>
    </source>
</evidence>
<dbReference type="Pfam" id="PF13489">
    <property type="entry name" value="Methyltransf_23"/>
    <property type="match status" value="1"/>
</dbReference>
<dbReference type="AlphaFoldDB" id="A0A7I7NVI1"/>
<name>A0A7I7NVI1_9MYCO</name>
<accession>A0A7I7NVI1</accession>
<keyword evidence="1" id="KW-0489">Methyltransferase</keyword>
<keyword evidence="2" id="KW-1185">Reference proteome</keyword>
<dbReference type="GO" id="GO:0008168">
    <property type="term" value="F:methyltransferase activity"/>
    <property type="evidence" value="ECO:0007669"/>
    <property type="project" value="UniProtKB-KW"/>
</dbReference>
<dbReference type="CDD" id="cd02440">
    <property type="entry name" value="AdoMet_MTases"/>
    <property type="match status" value="1"/>
</dbReference>
<dbReference type="SUPFAM" id="SSF53335">
    <property type="entry name" value="S-adenosyl-L-methionine-dependent methyltransferases"/>
    <property type="match status" value="1"/>
</dbReference>